<dbReference type="SMART" id="SM00836">
    <property type="entry name" value="DALR_1"/>
    <property type="match status" value="1"/>
</dbReference>
<dbReference type="SUPFAM" id="SSF47323">
    <property type="entry name" value="Anticodon-binding domain of a subclass of class I aminoacyl-tRNA synthetases"/>
    <property type="match status" value="1"/>
</dbReference>
<organism evidence="12 13">
    <name type="scientific">Candidatus Magasanikbacteria bacterium RIFOXYD1_FULL_40_23</name>
    <dbReference type="NCBI Taxonomy" id="1798705"/>
    <lineage>
        <taxon>Bacteria</taxon>
        <taxon>Candidatus Magasanikiibacteriota</taxon>
    </lineage>
</organism>
<dbReference type="InterPro" id="IPR035684">
    <property type="entry name" value="ArgRS_core"/>
</dbReference>
<reference evidence="12 13" key="1">
    <citation type="journal article" date="2016" name="Nat. Commun.">
        <title>Thousands of microbial genomes shed light on interconnected biogeochemical processes in an aquifer system.</title>
        <authorList>
            <person name="Anantharaman K."/>
            <person name="Brown C.T."/>
            <person name="Hug L.A."/>
            <person name="Sharon I."/>
            <person name="Castelle C.J."/>
            <person name="Probst A.J."/>
            <person name="Thomas B.C."/>
            <person name="Singh A."/>
            <person name="Wilkins M.J."/>
            <person name="Karaoz U."/>
            <person name="Brodie E.L."/>
            <person name="Williams K.H."/>
            <person name="Hubbard S.S."/>
            <person name="Banfield J.F."/>
        </authorList>
    </citation>
    <scope>NUCLEOTIDE SEQUENCE [LARGE SCALE GENOMIC DNA]</scope>
</reference>
<dbReference type="SMART" id="SM01016">
    <property type="entry name" value="Arg_tRNA_synt_N"/>
    <property type="match status" value="1"/>
</dbReference>
<dbReference type="InterPro" id="IPR005148">
    <property type="entry name" value="Arg-tRNA-synth_N"/>
</dbReference>
<dbReference type="GO" id="GO:0005524">
    <property type="term" value="F:ATP binding"/>
    <property type="evidence" value="ECO:0007669"/>
    <property type="project" value="UniProtKB-UniRule"/>
</dbReference>
<dbReference type="PANTHER" id="PTHR11956">
    <property type="entry name" value="ARGINYL-TRNA SYNTHETASE"/>
    <property type="match status" value="1"/>
</dbReference>
<keyword evidence="6 8" id="KW-0030">Aminoacyl-tRNA synthetase</keyword>
<evidence type="ECO:0000256" key="8">
    <source>
        <dbReference type="HAMAP-Rule" id="MF_00123"/>
    </source>
</evidence>
<dbReference type="GO" id="GO:0004814">
    <property type="term" value="F:arginine-tRNA ligase activity"/>
    <property type="evidence" value="ECO:0007669"/>
    <property type="project" value="UniProtKB-UniRule"/>
</dbReference>
<evidence type="ECO:0000256" key="3">
    <source>
        <dbReference type="ARBA" id="ARBA00022741"/>
    </source>
</evidence>
<dbReference type="EC" id="6.1.1.19" evidence="8"/>
<evidence type="ECO:0000259" key="10">
    <source>
        <dbReference type="SMART" id="SM00836"/>
    </source>
</evidence>
<dbReference type="PANTHER" id="PTHR11956:SF5">
    <property type="entry name" value="ARGININE--TRNA LIGASE, CYTOPLASMIC"/>
    <property type="match status" value="1"/>
</dbReference>
<dbReference type="InterPro" id="IPR001278">
    <property type="entry name" value="Arg-tRNA-ligase"/>
</dbReference>
<evidence type="ECO:0000256" key="4">
    <source>
        <dbReference type="ARBA" id="ARBA00022840"/>
    </source>
</evidence>
<evidence type="ECO:0000313" key="13">
    <source>
        <dbReference type="Proteomes" id="UP000176634"/>
    </source>
</evidence>
<dbReference type="Pfam" id="PF03485">
    <property type="entry name" value="Arg_tRNA_synt_N"/>
    <property type="match status" value="1"/>
</dbReference>
<dbReference type="Gene3D" id="3.30.1360.70">
    <property type="entry name" value="Arginyl tRNA synthetase N-terminal domain"/>
    <property type="match status" value="1"/>
</dbReference>
<evidence type="ECO:0000259" key="11">
    <source>
        <dbReference type="SMART" id="SM01016"/>
    </source>
</evidence>
<dbReference type="Proteomes" id="UP000176634">
    <property type="component" value="Unassembled WGS sequence"/>
</dbReference>
<dbReference type="GO" id="GO:0006420">
    <property type="term" value="P:arginyl-tRNA aminoacylation"/>
    <property type="evidence" value="ECO:0007669"/>
    <property type="project" value="UniProtKB-UniRule"/>
</dbReference>
<evidence type="ECO:0000256" key="5">
    <source>
        <dbReference type="ARBA" id="ARBA00022917"/>
    </source>
</evidence>
<dbReference type="Gene3D" id="1.10.730.10">
    <property type="entry name" value="Isoleucyl-tRNA Synthetase, Domain 1"/>
    <property type="match status" value="1"/>
</dbReference>
<evidence type="ECO:0000313" key="12">
    <source>
        <dbReference type="EMBL" id="OGH92334.1"/>
    </source>
</evidence>
<protein>
    <recommendedName>
        <fullName evidence="8">Arginine--tRNA ligase</fullName>
        <ecNumber evidence="8">6.1.1.19</ecNumber>
    </recommendedName>
    <alternativeName>
        <fullName evidence="8">Arginyl-tRNA synthetase</fullName>
        <shortName evidence="8">ArgRS</shortName>
    </alternativeName>
</protein>
<dbReference type="EMBL" id="MFRA01000006">
    <property type="protein sequence ID" value="OGH92334.1"/>
    <property type="molecule type" value="Genomic_DNA"/>
</dbReference>
<dbReference type="InterPro" id="IPR014729">
    <property type="entry name" value="Rossmann-like_a/b/a_fold"/>
</dbReference>
<feature type="domain" description="DALR anticodon binding" evidence="10">
    <location>
        <begin position="448"/>
        <end position="563"/>
    </location>
</feature>
<dbReference type="SUPFAM" id="SSF52374">
    <property type="entry name" value="Nucleotidylyl transferase"/>
    <property type="match status" value="1"/>
</dbReference>
<evidence type="ECO:0000256" key="9">
    <source>
        <dbReference type="RuleBase" id="RU363038"/>
    </source>
</evidence>
<accession>A0A1F6P8R2</accession>
<comment type="caution">
    <text evidence="12">The sequence shown here is derived from an EMBL/GenBank/DDBJ whole genome shotgun (WGS) entry which is preliminary data.</text>
</comment>
<evidence type="ECO:0000256" key="2">
    <source>
        <dbReference type="ARBA" id="ARBA00022598"/>
    </source>
</evidence>
<dbReference type="PRINTS" id="PR01038">
    <property type="entry name" value="TRNASYNTHARG"/>
</dbReference>
<dbReference type="GO" id="GO:0005737">
    <property type="term" value="C:cytoplasm"/>
    <property type="evidence" value="ECO:0007669"/>
    <property type="project" value="UniProtKB-SubCell"/>
</dbReference>
<evidence type="ECO:0000256" key="7">
    <source>
        <dbReference type="ARBA" id="ARBA00049339"/>
    </source>
</evidence>
<dbReference type="NCBIfam" id="TIGR00456">
    <property type="entry name" value="argS"/>
    <property type="match status" value="1"/>
</dbReference>
<gene>
    <name evidence="8" type="primary">argS</name>
    <name evidence="12" type="ORF">A2563_05110</name>
</gene>
<comment type="subunit">
    <text evidence="8">Monomer.</text>
</comment>
<dbReference type="SUPFAM" id="SSF55190">
    <property type="entry name" value="Arginyl-tRNA synthetase (ArgRS), N-terminal 'additional' domain"/>
    <property type="match status" value="1"/>
</dbReference>
<keyword evidence="3 8" id="KW-0547">Nucleotide-binding</keyword>
<dbReference type="Pfam" id="PF05746">
    <property type="entry name" value="DALR_1"/>
    <property type="match status" value="1"/>
</dbReference>
<comment type="similarity">
    <text evidence="1 8 9">Belongs to the class-I aminoacyl-tRNA synthetase family.</text>
</comment>
<comment type="subcellular location">
    <subcellularLocation>
        <location evidence="8">Cytoplasm</location>
    </subcellularLocation>
</comment>
<dbReference type="Gene3D" id="3.40.50.620">
    <property type="entry name" value="HUPs"/>
    <property type="match status" value="1"/>
</dbReference>
<sequence>MNSEIKQQIYNLLNKAGVSGEIELTTPPNPEMGDFAFACFNVAKEWKMSPVEAAKTIESKIKKSNLVDKVQVMGPYVNFYLNPGQVAELVIKDVLKKGKKYGINNSGKGKKVLIEYPSNNTHKEFHIGHLRNVCIGNSLVQLYEQNGYKVYPVNYLNDFGNHVAKCLWGLQKFHKDEKVPENKQKWLGEIYAEASQKLKDNPDFAPEVAEIQKQIEGQDSKIWKLFMQTREWSIDKFEEIFKQLGVKHVAVFYEKDLKDKGQGYVDDLLQKGIAKVGEGGAIILDLSEYKLDIALLRKSNGTGLYMTSDLALAVEKFKGCYADESIIITGTEQNFYFKQLYKTLELMGFDKKLTHISYGLINLKEGKMSSRLGNVILYEDLYAEVYEKLKEESVQRHPEWSEKKIKSNIDVLAMAALKFDMQKHEAAKNIIFDIKEATSFEGFSGLYVLYAIARINSVLNQAKKLKAKVDYNLLNKPEEKQLVLFLAKYEEVVRTALLNYNPSEITRYSFDLAQAFNDFYNKHSILKAETADLVATRLQLASAAKNVLENSLGLLTIGTVEEM</sequence>
<comment type="caution">
    <text evidence="8">Lacks conserved residue(s) required for the propagation of feature annotation.</text>
</comment>
<evidence type="ECO:0000256" key="1">
    <source>
        <dbReference type="ARBA" id="ARBA00005594"/>
    </source>
</evidence>
<keyword evidence="4 8" id="KW-0067">ATP-binding</keyword>
<dbReference type="FunFam" id="1.10.730.10:FF:000006">
    <property type="entry name" value="Arginyl-tRNA synthetase 2, mitochondrial"/>
    <property type="match status" value="1"/>
</dbReference>
<dbReference type="Pfam" id="PF00750">
    <property type="entry name" value="tRNA-synt_1d"/>
    <property type="match status" value="1"/>
</dbReference>
<proteinExistence type="inferred from homology"/>
<comment type="catalytic activity">
    <reaction evidence="7 8">
        <text>tRNA(Arg) + L-arginine + ATP = L-arginyl-tRNA(Arg) + AMP + diphosphate</text>
        <dbReference type="Rhea" id="RHEA:20301"/>
        <dbReference type="Rhea" id="RHEA-COMP:9658"/>
        <dbReference type="Rhea" id="RHEA-COMP:9673"/>
        <dbReference type="ChEBI" id="CHEBI:30616"/>
        <dbReference type="ChEBI" id="CHEBI:32682"/>
        <dbReference type="ChEBI" id="CHEBI:33019"/>
        <dbReference type="ChEBI" id="CHEBI:78442"/>
        <dbReference type="ChEBI" id="CHEBI:78513"/>
        <dbReference type="ChEBI" id="CHEBI:456215"/>
        <dbReference type="EC" id="6.1.1.19"/>
    </reaction>
</comment>
<feature type="domain" description="Arginyl tRNA synthetase N-terminal" evidence="11">
    <location>
        <begin position="3"/>
        <end position="81"/>
    </location>
</feature>
<keyword evidence="5 8" id="KW-0648">Protein biosynthesis</keyword>
<dbReference type="InterPro" id="IPR009080">
    <property type="entry name" value="tRNAsynth_Ia_anticodon-bd"/>
</dbReference>
<dbReference type="InterPro" id="IPR008909">
    <property type="entry name" value="DALR_anticod-bd"/>
</dbReference>
<dbReference type="HAMAP" id="MF_00123">
    <property type="entry name" value="Arg_tRNA_synth"/>
    <property type="match status" value="1"/>
</dbReference>
<dbReference type="STRING" id="1798705.A2563_05110"/>
<dbReference type="InterPro" id="IPR036695">
    <property type="entry name" value="Arg-tRNA-synth_N_sf"/>
</dbReference>
<keyword evidence="8" id="KW-0963">Cytoplasm</keyword>
<keyword evidence="2 8" id="KW-0436">Ligase</keyword>
<dbReference type="AlphaFoldDB" id="A0A1F6P8R2"/>
<evidence type="ECO:0000256" key="6">
    <source>
        <dbReference type="ARBA" id="ARBA00023146"/>
    </source>
</evidence>
<name>A0A1F6P8R2_9BACT</name>